<dbReference type="AlphaFoldDB" id="A0A158RDM9"/>
<dbReference type="InterPro" id="IPR023828">
    <property type="entry name" value="Peptidase_S8_Ser-AS"/>
</dbReference>
<dbReference type="Pfam" id="PF01483">
    <property type="entry name" value="P_proprotein"/>
    <property type="match status" value="1"/>
</dbReference>
<dbReference type="Gene3D" id="2.10.220.10">
    <property type="entry name" value="Hormone Receptor, Insulin-like Growth Factor Receptor 1, Chain A, domain 2"/>
    <property type="match status" value="2"/>
</dbReference>
<dbReference type="OrthoDB" id="300641at2759"/>
<reference evidence="15" key="1">
    <citation type="submission" date="2016-04" db="UniProtKB">
        <authorList>
            <consortium name="WormBaseParasite"/>
        </authorList>
    </citation>
    <scope>IDENTIFICATION</scope>
</reference>
<keyword evidence="6 11" id="KW-0720">Serine protease</keyword>
<feature type="active site" description="Charge relay system" evidence="10 11">
    <location>
        <position position="355"/>
    </location>
</feature>
<dbReference type="SUPFAM" id="SSF57184">
    <property type="entry name" value="Growth factor receptor domain"/>
    <property type="match status" value="1"/>
</dbReference>
<dbReference type="InterPro" id="IPR038466">
    <property type="entry name" value="S8_pro-domain_sf"/>
</dbReference>
<dbReference type="GO" id="GO:0016485">
    <property type="term" value="P:protein processing"/>
    <property type="evidence" value="ECO:0007669"/>
    <property type="project" value="TreeGrafter"/>
</dbReference>
<dbReference type="InterPro" id="IPR006212">
    <property type="entry name" value="Furin_repeat"/>
</dbReference>
<dbReference type="STRING" id="6205.A0A158RDM9"/>
<evidence type="ECO:0000256" key="8">
    <source>
        <dbReference type="ARBA" id="ARBA00023157"/>
    </source>
</evidence>
<dbReference type="FunFam" id="3.40.50.200:FF:000001">
    <property type="entry name" value="Furin 2, isoform B"/>
    <property type="match status" value="1"/>
</dbReference>
<keyword evidence="2 11" id="KW-0645">Protease</keyword>
<sequence>MTLHLIVKCLADDPKLVNEFVIEIAVEDNARQIIEAMGFEFIRKIHGYNYTYLAKLPPKSFENATDYLSRIKRNAEVVLIEQQKRLTRTKRDSFIWNDLKYPDMWYLNRASNKDSDEVDLNVREAWQLGYSGKGVVVTIMDDGLDHTHPDLSANYAEQASWDVNNGDRDPMPNITNPDNKHGTRCAGQVAAVGNNSICIVGVAFNALIGGIRMLDGTITDRVEAESLNFNQNYIDIYSGSWGPDDTGHIYEGPGRMASEAFHKGATTGRNGLGNVFVWASGNGGRRGDSCAADGYVSSIYTLAVSSVTEHNTQPWYLEKCAAILVSTYSSGGPGESGIVTTDLNHGCTNSHTGTSASAPLAVGIIALMLEANPKLTWRDVQYLTVLTANTKPFKDGDFTKNGVGYLYSNYYGFGLMDAGKAVRLSELWRTLPPHHRCTTNVKQLSRDLSVLFLETYTFNFTGCRPSLASGNSIGKIKEEGEPIAFVEHIQVFMTVRYDHRGLVRVRVISPSGSFKLLFFTYPNHILGTVSELMPVRLFDAFSKFDGIDRWPLMSVQFWGEPSAGEWKIIIDNKEGFKQLSSWKKHQKTFEKSAGQWDSVHMVAYGTESFPIRLKPPNKERQPPKPWFDRFSQYVVSDDEMSPAGYKCHSQCATNECWGPSANQCLKGCKNFVTESGQCVAKCPMGTTALISEIVNDLRVHSSTVAWRTELRCERCFSTCAECLRPYSAHGCTACSGDSYLAPFLSPTKPQVPLNSRITRLLNSITVSRGGQLLVGSCVSRCPSGYFANETSKVCEQCAKNCEEYSGPEVEACRKCTKNYRVDAAGPYRCPKGKSKHSQCDACELEAWTG</sequence>
<feature type="active site" description="Charge relay system" evidence="10 11">
    <location>
        <position position="141"/>
    </location>
</feature>
<dbReference type="InterPro" id="IPR000209">
    <property type="entry name" value="Peptidase_S8/S53_dom"/>
</dbReference>
<dbReference type="GO" id="GO:0004252">
    <property type="term" value="F:serine-type endopeptidase activity"/>
    <property type="evidence" value="ECO:0007669"/>
    <property type="project" value="UniProtKB-UniRule"/>
</dbReference>
<dbReference type="InterPro" id="IPR002884">
    <property type="entry name" value="P_dom"/>
</dbReference>
<evidence type="ECO:0000256" key="11">
    <source>
        <dbReference type="PROSITE-ProRule" id="PRU01240"/>
    </source>
</evidence>
<dbReference type="InterPro" id="IPR034182">
    <property type="entry name" value="Kexin/furin"/>
</dbReference>
<dbReference type="SUPFAM" id="SSF52743">
    <property type="entry name" value="Subtilisin-like"/>
    <property type="match status" value="1"/>
</dbReference>
<feature type="domain" description="P/Homo B" evidence="12">
    <location>
        <begin position="430"/>
        <end position="609"/>
    </location>
</feature>
<dbReference type="PROSITE" id="PS51892">
    <property type="entry name" value="SUBTILASE"/>
    <property type="match status" value="1"/>
</dbReference>
<accession>A0A158RDM9</accession>
<dbReference type="Gene3D" id="2.60.120.260">
    <property type="entry name" value="Galactose-binding domain-like"/>
    <property type="match status" value="1"/>
</dbReference>
<evidence type="ECO:0000256" key="9">
    <source>
        <dbReference type="ARBA" id="ARBA00023180"/>
    </source>
</evidence>
<gene>
    <name evidence="13" type="ORF">TTAC_LOCUS1004</name>
</gene>
<keyword evidence="9" id="KW-0325">Glycoprotein</keyword>
<evidence type="ECO:0000313" key="14">
    <source>
        <dbReference type="Proteomes" id="UP000274429"/>
    </source>
</evidence>
<dbReference type="InterPro" id="IPR023827">
    <property type="entry name" value="Peptidase_S8_Asp-AS"/>
</dbReference>
<evidence type="ECO:0000256" key="4">
    <source>
        <dbReference type="ARBA" id="ARBA00022729"/>
    </source>
</evidence>
<dbReference type="Pfam" id="PF16470">
    <property type="entry name" value="S8_pro-domain"/>
    <property type="match status" value="1"/>
</dbReference>
<dbReference type="InterPro" id="IPR009030">
    <property type="entry name" value="Growth_fac_rcpt_cys_sf"/>
</dbReference>
<dbReference type="PROSITE" id="PS00138">
    <property type="entry name" value="SUBTILASE_SER"/>
    <property type="match status" value="1"/>
</dbReference>
<dbReference type="CDD" id="cd04059">
    <property type="entry name" value="Peptidases_S8_Protein_convertases_Kexins_Furin-like"/>
    <property type="match status" value="1"/>
</dbReference>
<keyword evidence="8" id="KW-1015">Disulfide bond</keyword>
<dbReference type="InterPro" id="IPR008979">
    <property type="entry name" value="Galactose-bd-like_sf"/>
</dbReference>
<evidence type="ECO:0000256" key="1">
    <source>
        <dbReference type="ARBA" id="ARBA00005325"/>
    </source>
</evidence>
<reference evidence="13 14" key="2">
    <citation type="submission" date="2018-11" db="EMBL/GenBank/DDBJ databases">
        <authorList>
            <consortium name="Pathogen Informatics"/>
        </authorList>
    </citation>
    <scope>NUCLEOTIDE SEQUENCE [LARGE SCALE GENOMIC DNA]</scope>
</reference>
<evidence type="ECO:0000313" key="15">
    <source>
        <dbReference type="WBParaSite" id="TTAC_0000100301-mRNA-1"/>
    </source>
</evidence>
<proteinExistence type="inferred from homology"/>
<keyword evidence="7" id="KW-0865">Zymogen</keyword>
<dbReference type="GO" id="GO:0005802">
    <property type="term" value="C:trans-Golgi network"/>
    <property type="evidence" value="ECO:0007669"/>
    <property type="project" value="TreeGrafter"/>
</dbReference>
<evidence type="ECO:0000256" key="5">
    <source>
        <dbReference type="ARBA" id="ARBA00022801"/>
    </source>
</evidence>
<comment type="similarity">
    <text evidence="1">Belongs to the peptidase S8 family. Furin subfamily.</text>
</comment>
<keyword evidence="3" id="KW-0165">Cleavage on pair of basic residues</keyword>
<dbReference type="CDD" id="cd00064">
    <property type="entry name" value="FU"/>
    <property type="match status" value="1"/>
</dbReference>
<protein>
    <submittedName>
        <fullName evidence="15">P/Homo B domain-containing protein</fullName>
    </submittedName>
</protein>
<evidence type="ECO:0000256" key="2">
    <source>
        <dbReference type="ARBA" id="ARBA00022670"/>
    </source>
</evidence>
<dbReference type="PANTHER" id="PTHR42884:SF23">
    <property type="entry name" value="FURIN-LIKE PROTEASE 2"/>
    <property type="match status" value="1"/>
</dbReference>
<dbReference type="InterPro" id="IPR032815">
    <property type="entry name" value="S8_pro-domain"/>
</dbReference>
<dbReference type="Gene3D" id="3.40.50.200">
    <property type="entry name" value="Peptidase S8/S53 domain"/>
    <property type="match status" value="1"/>
</dbReference>
<keyword evidence="5 11" id="KW-0378">Hydrolase</keyword>
<dbReference type="WBParaSite" id="TTAC_0000100301-mRNA-1">
    <property type="protein sequence ID" value="TTAC_0000100301-mRNA-1"/>
    <property type="gene ID" value="TTAC_0000100301"/>
</dbReference>
<dbReference type="Proteomes" id="UP000274429">
    <property type="component" value="Unassembled WGS sequence"/>
</dbReference>
<dbReference type="PROSITE" id="PS00137">
    <property type="entry name" value="SUBTILASE_HIS"/>
    <property type="match status" value="1"/>
</dbReference>
<dbReference type="PROSITE" id="PS51829">
    <property type="entry name" value="P_HOMO_B"/>
    <property type="match status" value="1"/>
</dbReference>
<dbReference type="SUPFAM" id="SSF49785">
    <property type="entry name" value="Galactose-binding domain-like"/>
    <property type="match status" value="1"/>
</dbReference>
<dbReference type="InterPro" id="IPR015500">
    <property type="entry name" value="Peptidase_S8_subtilisin-rel"/>
</dbReference>
<organism evidence="15">
    <name type="scientific">Hydatigena taeniaeformis</name>
    <name type="common">Feline tapeworm</name>
    <name type="synonym">Taenia taeniaeformis</name>
    <dbReference type="NCBI Taxonomy" id="6205"/>
    <lineage>
        <taxon>Eukaryota</taxon>
        <taxon>Metazoa</taxon>
        <taxon>Spiralia</taxon>
        <taxon>Lophotrochozoa</taxon>
        <taxon>Platyhelminthes</taxon>
        <taxon>Cestoda</taxon>
        <taxon>Eucestoda</taxon>
        <taxon>Cyclophyllidea</taxon>
        <taxon>Taeniidae</taxon>
        <taxon>Hydatigera</taxon>
    </lineage>
</organism>
<dbReference type="PRINTS" id="PR00723">
    <property type="entry name" value="SUBTILISIN"/>
</dbReference>
<name>A0A158RDM9_HYDTA</name>
<dbReference type="GO" id="GO:0000139">
    <property type="term" value="C:Golgi membrane"/>
    <property type="evidence" value="ECO:0007669"/>
    <property type="project" value="TreeGrafter"/>
</dbReference>
<dbReference type="InterPro" id="IPR036852">
    <property type="entry name" value="Peptidase_S8/S53_dom_sf"/>
</dbReference>
<dbReference type="PANTHER" id="PTHR42884">
    <property type="entry name" value="PROPROTEIN CONVERTASE SUBTILISIN/KEXIN-RELATED"/>
    <property type="match status" value="1"/>
</dbReference>
<dbReference type="Gene3D" id="3.30.70.850">
    <property type="entry name" value="Peptidase S8, pro-domain"/>
    <property type="match status" value="1"/>
</dbReference>
<evidence type="ECO:0000259" key="12">
    <source>
        <dbReference type="PROSITE" id="PS51829"/>
    </source>
</evidence>
<keyword evidence="4" id="KW-0732">Signal</keyword>
<feature type="active site" description="Charge relay system" evidence="10 11">
    <location>
        <position position="181"/>
    </location>
</feature>
<evidence type="ECO:0000256" key="7">
    <source>
        <dbReference type="ARBA" id="ARBA00023145"/>
    </source>
</evidence>
<evidence type="ECO:0000256" key="6">
    <source>
        <dbReference type="ARBA" id="ARBA00022825"/>
    </source>
</evidence>
<dbReference type="InterPro" id="IPR022398">
    <property type="entry name" value="Peptidase_S8_His-AS"/>
</dbReference>
<dbReference type="SMART" id="SM00261">
    <property type="entry name" value="FU"/>
    <property type="match status" value="3"/>
</dbReference>
<dbReference type="Pfam" id="PF00082">
    <property type="entry name" value="Peptidase_S8"/>
    <property type="match status" value="1"/>
</dbReference>
<evidence type="ECO:0000313" key="13">
    <source>
        <dbReference type="EMBL" id="VDM17295.1"/>
    </source>
</evidence>
<keyword evidence="14" id="KW-1185">Reference proteome</keyword>
<dbReference type="PROSITE" id="PS00136">
    <property type="entry name" value="SUBTILASE_ASP"/>
    <property type="match status" value="1"/>
</dbReference>
<evidence type="ECO:0000256" key="3">
    <source>
        <dbReference type="ARBA" id="ARBA00022685"/>
    </source>
</evidence>
<evidence type="ECO:0000256" key="10">
    <source>
        <dbReference type="PIRSR" id="PIRSR615500-1"/>
    </source>
</evidence>
<dbReference type="EMBL" id="UYWX01000153">
    <property type="protein sequence ID" value="VDM17295.1"/>
    <property type="molecule type" value="Genomic_DNA"/>
</dbReference>